<dbReference type="GO" id="GO:0005634">
    <property type="term" value="C:nucleus"/>
    <property type="evidence" value="ECO:0007669"/>
    <property type="project" value="InterPro"/>
</dbReference>
<gene>
    <name evidence="2" type="primary">RARB_2</name>
    <name evidence="2" type="ORF">EYF80_010671</name>
</gene>
<evidence type="ECO:0000313" key="2">
    <source>
        <dbReference type="EMBL" id="TNN78992.1"/>
    </source>
</evidence>
<reference evidence="2 3" key="1">
    <citation type="submission" date="2019-03" db="EMBL/GenBank/DDBJ databases">
        <title>First draft genome of Liparis tanakae, snailfish: a comprehensive survey of snailfish specific genes.</title>
        <authorList>
            <person name="Kim W."/>
            <person name="Song I."/>
            <person name="Jeong J.-H."/>
            <person name="Kim D."/>
            <person name="Kim S."/>
            <person name="Ryu S."/>
            <person name="Song J.Y."/>
            <person name="Lee S.K."/>
        </authorList>
    </citation>
    <scope>NUCLEOTIDE SEQUENCE [LARGE SCALE GENOMIC DNA]</scope>
    <source>
        <tissue evidence="2">Muscle</tissue>
    </source>
</reference>
<dbReference type="GO" id="GO:0071376">
    <property type="term" value="P:cellular response to corticotropin-releasing hormone stimulus"/>
    <property type="evidence" value="ECO:0007669"/>
    <property type="project" value="TreeGrafter"/>
</dbReference>
<dbReference type="GO" id="GO:0048384">
    <property type="term" value="P:retinoic acid receptor signaling pathway"/>
    <property type="evidence" value="ECO:0007669"/>
    <property type="project" value="InterPro"/>
</dbReference>
<dbReference type="InterPro" id="IPR003078">
    <property type="entry name" value="Retinoic_acid_rcpt"/>
</dbReference>
<dbReference type="Proteomes" id="UP000314294">
    <property type="component" value="Unassembled WGS sequence"/>
</dbReference>
<dbReference type="EMBL" id="SRLO01000068">
    <property type="protein sequence ID" value="TNN78992.1"/>
    <property type="molecule type" value="Genomic_DNA"/>
</dbReference>
<sequence>MEMEEEEEEEKKLLNKEGDKRQRRGRGGSRAWRVFNSMSELHSAALHPSVSPSGEPFRNTRHSQLPQRFTAVCSTPRSPTHKRFSCSPTRHVSTHQGQRGTAESVTPCGDASISSSITPVRNDRNKKKKESPKLELTESYELTAELETIIEKIRQAHQETFPSLCQLGKYHTVSSRPAGSFQ</sequence>
<dbReference type="PANTHER" id="PTHR24085">
    <property type="entry name" value="NUCLEAR HORMONE RECEPTOR"/>
    <property type="match status" value="1"/>
</dbReference>
<dbReference type="GO" id="GO:0005667">
    <property type="term" value="C:transcription regulator complex"/>
    <property type="evidence" value="ECO:0007669"/>
    <property type="project" value="TreeGrafter"/>
</dbReference>
<dbReference type="PRINTS" id="PR01292">
    <property type="entry name" value="RETNOICACIDR"/>
</dbReference>
<dbReference type="PANTHER" id="PTHR24085:SF5">
    <property type="entry name" value="RETINOIC ACID RECEPTOR BETA"/>
    <property type="match status" value="1"/>
</dbReference>
<evidence type="ECO:0000313" key="3">
    <source>
        <dbReference type="Proteomes" id="UP000314294"/>
    </source>
</evidence>
<feature type="region of interest" description="Disordered" evidence="1">
    <location>
        <begin position="1"/>
        <end position="31"/>
    </location>
</feature>
<name>A0A4Z2IP47_9TELE</name>
<comment type="caution">
    <text evidence="2">The sequence shown here is derived from an EMBL/GenBank/DDBJ whole genome shotgun (WGS) entry which is preliminary data.</text>
</comment>
<feature type="region of interest" description="Disordered" evidence="1">
    <location>
        <begin position="69"/>
        <end position="132"/>
    </location>
</feature>
<feature type="compositionally biased region" description="Polar residues" evidence="1">
    <location>
        <begin position="86"/>
        <end position="104"/>
    </location>
</feature>
<evidence type="ECO:0000256" key="1">
    <source>
        <dbReference type="SAM" id="MobiDB-lite"/>
    </source>
</evidence>
<dbReference type="GO" id="GO:0004879">
    <property type="term" value="F:nuclear receptor activity"/>
    <property type="evidence" value="ECO:0007669"/>
    <property type="project" value="InterPro"/>
</dbReference>
<keyword evidence="2" id="KW-0675">Receptor</keyword>
<accession>A0A4Z2IP47</accession>
<dbReference type="GO" id="GO:0000978">
    <property type="term" value="F:RNA polymerase II cis-regulatory region sequence-specific DNA binding"/>
    <property type="evidence" value="ECO:0007669"/>
    <property type="project" value="TreeGrafter"/>
</dbReference>
<dbReference type="AlphaFoldDB" id="A0A4Z2IP47"/>
<keyword evidence="3" id="KW-1185">Reference proteome</keyword>
<feature type="compositionally biased region" description="Basic and acidic residues" evidence="1">
    <location>
        <begin position="10"/>
        <end position="20"/>
    </location>
</feature>
<proteinExistence type="predicted"/>
<protein>
    <submittedName>
        <fullName evidence="2">Retinoic acid receptor beta</fullName>
    </submittedName>
</protein>
<organism evidence="2 3">
    <name type="scientific">Liparis tanakae</name>
    <name type="common">Tanaka's snailfish</name>
    <dbReference type="NCBI Taxonomy" id="230148"/>
    <lineage>
        <taxon>Eukaryota</taxon>
        <taxon>Metazoa</taxon>
        <taxon>Chordata</taxon>
        <taxon>Craniata</taxon>
        <taxon>Vertebrata</taxon>
        <taxon>Euteleostomi</taxon>
        <taxon>Actinopterygii</taxon>
        <taxon>Neopterygii</taxon>
        <taxon>Teleostei</taxon>
        <taxon>Neoteleostei</taxon>
        <taxon>Acanthomorphata</taxon>
        <taxon>Eupercaria</taxon>
        <taxon>Perciformes</taxon>
        <taxon>Cottioidei</taxon>
        <taxon>Cottales</taxon>
        <taxon>Liparidae</taxon>
        <taxon>Liparis</taxon>
    </lineage>
</organism>
<feature type="compositionally biased region" description="Polar residues" evidence="1">
    <location>
        <begin position="69"/>
        <end position="78"/>
    </location>
</feature>
<dbReference type="GO" id="GO:0035259">
    <property type="term" value="F:nuclear glucocorticoid receptor binding"/>
    <property type="evidence" value="ECO:0007669"/>
    <property type="project" value="TreeGrafter"/>
</dbReference>